<dbReference type="InterPro" id="IPR038257">
    <property type="entry name" value="CRISPR-assoc_Cas3_HD_sf"/>
</dbReference>
<evidence type="ECO:0000259" key="12">
    <source>
        <dbReference type="PROSITE" id="PS51643"/>
    </source>
</evidence>
<evidence type="ECO:0000256" key="4">
    <source>
        <dbReference type="ARBA" id="ARBA00022723"/>
    </source>
</evidence>
<name>A0A173UC72_9FIRM</name>
<dbReference type="InterPro" id="IPR006474">
    <property type="entry name" value="Helicase_Cas3_CRISPR-ass_core"/>
</dbReference>
<comment type="similarity">
    <text evidence="2">In the central section; belongs to the CRISPR-associated helicase Cas3 family.</text>
</comment>
<dbReference type="NCBIfam" id="TIGR01596">
    <property type="entry name" value="cas3_HD"/>
    <property type="match status" value="1"/>
</dbReference>
<sequence length="704" mass="81457">MEYIAHIEEERKQRLIDHLDGTAKLAGKFAVSFGKYEWGYCIGMLHDLGKYSKEFQHKIQFNTNDRVDHSTAGMRLCNEKGGYYSILQYAIAGHHSGLMDYYKLEERYRKSICDYQAYRQEVEIPQIKSDPFESCKTQNPHFSMGIFMRMLYSCLVDADFLETESFMKNNHVERTSGEEMASLLARLERHIGSWLENDDLNSINGRRTEILKACLIAGENDRGLFHLTVPTGGGKTIASLAFALKHAVRHQMEHIIYVIPYTSIIEQNAQVFREILGQDNVLENHCNVDYGDSEELKPMQLASENWDKPVIVTTNVQFFESLFASRSSKCRKIHNIANSVVIFDEAQMLPLEYLKPCIAMMENLMDFYRTSIVLCTATQPALDSIFDQHRRYIELCPNINEQFKFFKRVIYENLGIIEFDTLIERLKTEKRALCIVNTKKCAQQLYEQLSGDGVYHLSTSMYPKHRKKILAQIKERMSDKSKSCVLISTSLVEAGVDLDFNSVYRQVAGVDSVIQAAGRCNREGIEKKENSKVYIFDINGMKTVPGQSLQSSITKGLLQDYHDISNLECITEYFKRLYHFRENDLDKKNIIGEFKDWKYNFETVSEKFHLIEENTRIVFIPIEQEAKDLLFEIKNQGYGKARMRKASQYCVQIYNQLFDTLYGAGIIKEITSDIENFYELVDEEMYTDDKGLNLSVESGMDLYL</sequence>
<dbReference type="Gene3D" id="1.10.3210.30">
    <property type="match status" value="1"/>
</dbReference>
<dbReference type="PROSITE" id="PS51194">
    <property type="entry name" value="HELICASE_CTER"/>
    <property type="match status" value="1"/>
</dbReference>
<dbReference type="Gene3D" id="3.40.50.300">
    <property type="entry name" value="P-loop containing nucleotide triphosphate hydrolases"/>
    <property type="match status" value="2"/>
</dbReference>
<dbReference type="PROSITE" id="PS51643">
    <property type="entry name" value="HD_CAS3"/>
    <property type="match status" value="1"/>
</dbReference>
<dbReference type="InterPro" id="IPR054712">
    <property type="entry name" value="Cas3-like_dom"/>
</dbReference>
<dbReference type="GO" id="GO:0005524">
    <property type="term" value="F:ATP binding"/>
    <property type="evidence" value="ECO:0007669"/>
    <property type="project" value="UniProtKB-KW"/>
</dbReference>
<evidence type="ECO:0000313" key="13">
    <source>
        <dbReference type="EMBL" id="CUN12424.1"/>
    </source>
</evidence>
<keyword evidence="7 13" id="KW-0347">Helicase</keyword>
<dbReference type="PANTHER" id="PTHR24031">
    <property type="entry name" value="RNA HELICASE"/>
    <property type="match status" value="1"/>
</dbReference>
<dbReference type="GO" id="GO:0051607">
    <property type="term" value="P:defense response to virus"/>
    <property type="evidence" value="ECO:0007669"/>
    <property type="project" value="UniProtKB-KW"/>
</dbReference>
<keyword evidence="9" id="KW-0051">Antiviral defense</keyword>
<dbReference type="SUPFAM" id="SSF52540">
    <property type="entry name" value="P-loop containing nucleoside triphosphate hydrolases"/>
    <property type="match status" value="1"/>
</dbReference>
<dbReference type="AlphaFoldDB" id="A0A173UC72"/>
<evidence type="ECO:0000259" key="10">
    <source>
        <dbReference type="PROSITE" id="PS51192"/>
    </source>
</evidence>
<evidence type="ECO:0000256" key="8">
    <source>
        <dbReference type="ARBA" id="ARBA00022840"/>
    </source>
</evidence>
<dbReference type="InterPro" id="IPR001650">
    <property type="entry name" value="Helicase_C-like"/>
</dbReference>
<evidence type="ECO:0000256" key="6">
    <source>
        <dbReference type="ARBA" id="ARBA00022801"/>
    </source>
</evidence>
<feature type="domain" description="Helicase ATP-binding" evidence="10">
    <location>
        <begin position="216"/>
        <end position="397"/>
    </location>
</feature>
<organism evidence="13 14">
    <name type="scientific">Agathobacter rectalis</name>
    <dbReference type="NCBI Taxonomy" id="39491"/>
    <lineage>
        <taxon>Bacteria</taxon>
        <taxon>Bacillati</taxon>
        <taxon>Bacillota</taxon>
        <taxon>Clostridia</taxon>
        <taxon>Lachnospirales</taxon>
        <taxon>Lachnospiraceae</taxon>
        <taxon>Agathobacter</taxon>
    </lineage>
</organism>
<dbReference type="Pfam" id="PF01966">
    <property type="entry name" value="HD"/>
    <property type="match status" value="1"/>
</dbReference>
<keyword evidence="4" id="KW-0479">Metal-binding</keyword>
<evidence type="ECO:0000256" key="3">
    <source>
        <dbReference type="ARBA" id="ARBA00022722"/>
    </source>
</evidence>
<dbReference type="SMART" id="SM00487">
    <property type="entry name" value="DEXDc"/>
    <property type="match status" value="1"/>
</dbReference>
<dbReference type="Pfam" id="PF22590">
    <property type="entry name" value="Cas3-like_C_2"/>
    <property type="match status" value="1"/>
</dbReference>
<evidence type="ECO:0000256" key="5">
    <source>
        <dbReference type="ARBA" id="ARBA00022741"/>
    </source>
</evidence>
<dbReference type="SMART" id="SM00490">
    <property type="entry name" value="HELICc"/>
    <property type="match status" value="1"/>
</dbReference>
<dbReference type="InterPro" id="IPR014001">
    <property type="entry name" value="Helicase_ATP-bd"/>
</dbReference>
<dbReference type="GO" id="GO:0016787">
    <property type="term" value="F:hydrolase activity"/>
    <property type="evidence" value="ECO:0007669"/>
    <property type="project" value="UniProtKB-KW"/>
</dbReference>
<evidence type="ECO:0000259" key="11">
    <source>
        <dbReference type="PROSITE" id="PS51194"/>
    </source>
</evidence>
<dbReference type="SUPFAM" id="SSF109604">
    <property type="entry name" value="HD-domain/PDEase-like"/>
    <property type="match status" value="1"/>
</dbReference>
<dbReference type="GO" id="GO:0003676">
    <property type="term" value="F:nucleic acid binding"/>
    <property type="evidence" value="ECO:0007669"/>
    <property type="project" value="InterPro"/>
</dbReference>
<keyword evidence="8" id="KW-0067">ATP-binding</keyword>
<dbReference type="InterPro" id="IPR006483">
    <property type="entry name" value="CRISPR-assoc_Cas3_HD"/>
</dbReference>
<dbReference type="GO" id="GO:0046872">
    <property type="term" value="F:metal ion binding"/>
    <property type="evidence" value="ECO:0007669"/>
    <property type="project" value="UniProtKB-KW"/>
</dbReference>
<dbReference type="PROSITE" id="PS51192">
    <property type="entry name" value="HELICASE_ATP_BIND_1"/>
    <property type="match status" value="1"/>
</dbReference>
<proteinExistence type="inferred from homology"/>
<dbReference type="CDD" id="cd09641">
    <property type="entry name" value="Cas3''_I"/>
    <property type="match status" value="1"/>
</dbReference>
<dbReference type="GO" id="GO:0004518">
    <property type="term" value="F:nuclease activity"/>
    <property type="evidence" value="ECO:0007669"/>
    <property type="project" value="UniProtKB-KW"/>
</dbReference>
<dbReference type="NCBIfam" id="TIGR01587">
    <property type="entry name" value="cas3_core"/>
    <property type="match status" value="1"/>
</dbReference>
<protein>
    <submittedName>
        <fullName evidence="13">Helicase Cas3</fullName>
    </submittedName>
</protein>
<evidence type="ECO:0000313" key="14">
    <source>
        <dbReference type="Proteomes" id="UP000095673"/>
    </source>
</evidence>
<dbReference type="OrthoDB" id="9810236at2"/>
<evidence type="ECO:0000256" key="2">
    <source>
        <dbReference type="ARBA" id="ARBA00009046"/>
    </source>
</evidence>
<evidence type="ECO:0000256" key="9">
    <source>
        <dbReference type="ARBA" id="ARBA00023118"/>
    </source>
</evidence>
<dbReference type="InterPro" id="IPR011545">
    <property type="entry name" value="DEAD/DEAH_box_helicase_dom"/>
</dbReference>
<dbReference type="Pfam" id="PF00270">
    <property type="entry name" value="DEAD"/>
    <property type="match status" value="1"/>
</dbReference>
<comment type="similarity">
    <text evidence="1">In the N-terminal section; belongs to the CRISPR-associated nuclease Cas3-HD family.</text>
</comment>
<dbReference type="EMBL" id="CYXM01000009">
    <property type="protein sequence ID" value="CUN12424.1"/>
    <property type="molecule type" value="Genomic_DNA"/>
</dbReference>
<evidence type="ECO:0000256" key="7">
    <source>
        <dbReference type="ARBA" id="ARBA00022806"/>
    </source>
</evidence>
<evidence type="ECO:0000256" key="1">
    <source>
        <dbReference type="ARBA" id="ARBA00006847"/>
    </source>
</evidence>
<keyword evidence="6" id="KW-0378">Hydrolase</keyword>
<reference evidence="13 14" key="1">
    <citation type="submission" date="2015-09" db="EMBL/GenBank/DDBJ databases">
        <authorList>
            <consortium name="Pathogen Informatics"/>
        </authorList>
    </citation>
    <scope>NUCLEOTIDE SEQUENCE [LARGE SCALE GENOMIC DNA]</scope>
    <source>
        <strain evidence="13 14">2789STDY5834968</strain>
    </source>
</reference>
<dbReference type="InterPro" id="IPR027417">
    <property type="entry name" value="P-loop_NTPase"/>
</dbReference>
<dbReference type="Proteomes" id="UP000095673">
    <property type="component" value="Unassembled WGS sequence"/>
</dbReference>
<dbReference type="CDD" id="cd17930">
    <property type="entry name" value="DEXHc_cas3"/>
    <property type="match status" value="1"/>
</dbReference>
<dbReference type="RefSeq" id="WP_055238252.1">
    <property type="nucleotide sequence ID" value="NZ_CYXM01000009.1"/>
</dbReference>
<feature type="domain" description="Helicase C-terminal" evidence="11">
    <location>
        <begin position="418"/>
        <end position="565"/>
    </location>
</feature>
<dbReference type="GO" id="GO:0004386">
    <property type="term" value="F:helicase activity"/>
    <property type="evidence" value="ECO:0007669"/>
    <property type="project" value="UniProtKB-KW"/>
</dbReference>
<feature type="domain" description="HD Cas3-type" evidence="12">
    <location>
        <begin position="8"/>
        <end position="161"/>
    </location>
</feature>
<keyword evidence="3" id="KW-0540">Nuclease</keyword>
<keyword evidence="5" id="KW-0547">Nucleotide-binding</keyword>
<dbReference type="InterPro" id="IPR006674">
    <property type="entry name" value="HD_domain"/>
</dbReference>
<gene>
    <name evidence="13" type="ORF">ERS852580_02102</name>
</gene>
<accession>A0A173UC72</accession>